<comment type="similarity">
    <text evidence="2">Belongs to the EamA transporter family.</text>
</comment>
<evidence type="ECO:0000256" key="3">
    <source>
        <dbReference type="ARBA" id="ARBA00022475"/>
    </source>
</evidence>
<feature type="transmembrane region" description="Helical" evidence="7">
    <location>
        <begin position="34"/>
        <end position="54"/>
    </location>
</feature>
<feature type="transmembrane region" description="Helical" evidence="7">
    <location>
        <begin position="184"/>
        <end position="207"/>
    </location>
</feature>
<dbReference type="InterPro" id="IPR000620">
    <property type="entry name" value="EamA_dom"/>
</dbReference>
<feature type="transmembrane region" description="Helical" evidence="7">
    <location>
        <begin position="219"/>
        <end position="238"/>
    </location>
</feature>
<feature type="transmembrane region" description="Helical" evidence="7">
    <location>
        <begin position="158"/>
        <end position="177"/>
    </location>
</feature>
<evidence type="ECO:0000256" key="4">
    <source>
        <dbReference type="ARBA" id="ARBA00022692"/>
    </source>
</evidence>
<comment type="subcellular location">
    <subcellularLocation>
        <location evidence="1">Cell membrane</location>
        <topology evidence="1">Multi-pass membrane protein</topology>
    </subcellularLocation>
</comment>
<evidence type="ECO:0000256" key="1">
    <source>
        <dbReference type="ARBA" id="ARBA00004651"/>
    </source>
</evidence>
<feature type="transmembrane region" description="Helical" evidence="7">
    <location>
        <begin position="274"/>
        <end position="293"/>
    </location>
</feature>
<reference evidence="9 10" key="1">
    <citation type="submission" date="2018-12" db="EMBL/GenBank/DDBJ databases">
        <title>Lysinibacillus antri sp. nov., isolated from a cave soil.</title>
        <authorList>
            <person name="Narsing Rao M.P."/>
            <person name="Zhang H."/>
            <person name="Dong Z.-Y."/>
            <person name="Niu X.-K."/>
            <person name="Zhang K."/>
            <person name="Fang B.-Z."/>
            <person name="Kang Y.-Q."/>
            <person name="Xiao M."/>
            <person name="Li W.-J."/>
        </authorList>
    </citation>
    <scope>NUCLEOTIDE SEQUENCE [LARGE SCALE GENOMIC DNA]</scope>
    <source>
        <strain evidence="9 10">SYSU K30002</strain>
    </source>
</reference>
<protein>
    <submittedName>
        <fullName evidence="9">EamA/RhaT family transporter</fullName>
    </submittedName>
</protein>
<name>A0A432LBG2_9BACI</name>
<evidence type="ECO:0000256" key="5">
    <source>
        <dbReference type="ARBA" id="ARBA00022989"/>
    </source>
</evidence>
<evidence type="ECO:0000313" key="9">
    <source>
        <dbReference type="EMBL" id="RUL52051.1"/>
    </source>
</evidence>
<dbReference type="PANTHER" id="PTHR32322">
    <property type="entry name" value="INNER MEMBRANE TRANSPORTER"/>
    <property type="match status" value="1"/>
</dbReference>
<evidence type="ECO:0000256" key="7">
    <source>
        <dbReference type="SAM" id="Phobius"/>
    </source>
</evidence>
<keyword evidence="10" id="KW-1185">Reference proteome</keyword>
<dbReference type="SUPFAM" id="SSF103481">
    <property type="entry name" value="Multidrug resistance efflux transporter EmrE"/>
    <property type="match status" value="2"/>
</dbReference>
<proteinExistence type="inferred from homology"/>
<accession>A0A432LBG2</accession>
<feature type="transmembrane region" description="Helical" evidence="7">
    <location>
        <begin position="74"/>
        <end position="93"/>
    </location>
</feature>
<evidence type="ECO:0000256" key="6">
    <source>
        <dbReference type="ARBA" id="ARBA00023136"/>
    </source>
</evidence>
<dbReference type="GO" id="GO:0005886">
    <property type="term" value="C:plasma membrane"/>
    <property type="evidence" value="ECO:0007669"/>
    <property type="project" value="UniProtKB-SubCell"/>
</dbReference>
<keyword evidence="6 7" id="KW-0472">Membrane</keyword>
<keyword evidence="5 7" id="KW-1133">Transmembrane helix</keyword>
<keyword evidence="4 7" id="KW-0812">Transmembrane</keyword>
<dbReference type="Pfam" id="PF00892">
    <property type="entry name" value="EamA"/>
    <property type="match status" value="2"/>
</dbReference>
<dbReference type="Proteomes" id="UP000287910">
    <property type="component" value="Unassembled WGS sequence"/>
</dbReference>
<feature type="domain" description="EamA" evidence="8">
    <location>
        <begin position="157"/>
        <end position="290"/>
    </location>
</feature>
<dbReference type="AlphaFoldDB" id="A0A432LBG2"/>
<feature type="transmembrane region" description="Helical" evidence="7">
    <location>
        <begin position="247"/>
        <end position="268"/>
    </location>
</feature>
<evidence type="ECO:0000313" key="10">
    <source>
        <dbReference type="Proteomes" id="UP000287910"/>
    </source>
</evidence>
<dbReference type="InterPro" id="IPR050638">
    <property type="entry name" value="AA-Vitamin_Transporters"/>
</dbReference>
<dbReference type="RefSeq" id="WP_126659156.1">
    <property type="nucleotide sequence ID" value="NZ_RYYR01000012.1"/>
</dbReference>
<organism evidence="9 10">
    <name type="scientific">Lysinibacillus antri</name>
    <dbReference type="NCBI Taxonomy" id="2498145"/>
    <lineage>
        <taxon>Bacteria</taxon>
        <taxon>Bacillati</taxon>
        <taxon>Bacillota</taxon>
        <taxon>Bacilli</taxon>
        <taxon>Bacillales</taxon>
        <taxon>Bacillaceae</taxon>
        <taxon>Lysinibacillus</taxon>
    </lineage>
</organism>
<evidence type="ECO:0000256" key="2">
    <source>
        <dbReference type="ARBA" id="ARBA00007362"/>
    </source>
</evidence>
<sequence>MEKIKGIFLIVMGAMLWGATGPLMEFILENTGMTVSFMLTIRLLVAGLAILLFLVATKKSIFPIWRSAHWRRQLIIFSVLGMLGLQFSFVTAINVSNAVFATLLQFLGPIFIVIFLSIKLRTWPPKYQLLGIMGTFFGLFLLLTNFSFDSLLVSTEAIIWGVMLGVTFAIYTLHPVALMNEWGVLVVVGWGMLVGGAILGITTFVWNSEEWVLLLNINTSLWMVVLIFFGTIAFILFLSSMKYISPVLTSILSSIEPLTAMVISIIVFHTTLGLWQALGVFIMLGCVTWLSIVGEKAESYNNE</sequence>
<comment type="caution">
    <text evidence="9">The sequence shown here is derived from an EMBL/GenBank/DDBJ whole genome shotgun (WGS) entry which is preliminary data.</text>
</comment>
<keyword evidence="3" id="KW-1003">Cell membrane</keyword>
<feature type="transmembrane region" description="Helical" evidence="7">
    <location>
        <begin position="7"/>
        <end position="28"/>
    </location>
</feature>
<gene>
    <name evidence="9" type="ORF">EK386_10675</name>
</gene>
<dbReference type="InterPro" id="IPR037185">
    <property type="entry name" value="EmrE-like"/>
</dbReference>
<feature type="transmembrane region" description="Helical" evidence="7">
    <location>
        <begin position="99"/>
        <end position="117"/>
    </location>
</feature>
<dbReference type="EMBL" id="RYYR01000012">
    <property type="protein sequence ID" value="RUL52051.1"/>
    <property type="molecule type" value="Genomic_DNA"/>
</dbReference>
<feature type="domain" description="EamA" evidence="8">
    <location>
        <begin position="5"/>
        <end position="143"/>
    </location>
</feature>
<feature type="transmembrane region" description="Helical" evidence="7">
    <location>
        <begin position="129"/>
        <end position="146"/>
    </location>
</feature>
<dbReference type="PANTHER" id="PTHR32322:SF18">
    <property type="entry name" value="S-ADENOSYLMETHIONINE_S-ADENOSYLHOMOCYSTEINE TRANSPORTER"/>
    <property type="match status" value="1"/>
</dbReference>
<evidence type="ECO:0000259" key="8">
    <source>
        <dbReference type="Pfam" id="PF00892"/>
    </source>
</evidence>